<dbReference type="Proteomes" id="UP000298138">
    <property type="component" value="Unassembled WGS sequence"/>
</dbReference>
<feature type="compositionally biased region" description="Acidic residues" evidence="1">
    <location>
        <begin position="54"/>
        <end position="67"/>
    </location>
</feature>
<dbReference type="OrthoDB" id="5324744at2759"/>
<feature type="region of interest" description="Disordered" evidence="1">
    <location>
        <begin position="846"/>
        <end position="916"/>
    </location>
</feature>
<feature type="compositionally biased region" description="Basic and acidic residues" evidence="1">
    <location>
        <begin position="38"/>
        <end position="53"/>
    </location>
</feature>
<proteinExistence type="predicted"/>
<feature type="region of interest" description="Disordered" evidence="1">
    <location>
        <begin position="583"/>
        <end position="617"/>
    </location>
</feature>
<feature type="region of interest" description="Disordered" evidence="1">
    <location>
        <begin position="1"/>
        <end position="72"/>
    </location>
</feature>
<dbReference type="EMBL" id="ML220158">
    <property type="protein sequence ID" value="TGZ77158.1"/>
    <property type="molecule type" value="Genomic_DNA"/>
</dbReference>
<evidence type="ECO:0000256" key="1">
    <source>
        <dbReference type="SAM" id="MobiDB-lite"/>
    </source>
</evidence>
<dbReference type="InParanoid" id="A0A4S2MR12"/>
<sequence>MTSPATAITASNNASKSEWSSAADGDGGVGTSHWDSTSGRESDETFHSEKNDGGDDDDDDDDDDDHDDFNSISHQMAGEGLEAPFQYNRHSLHKSKAAVARSANIPGYDQYSPSQCTVDYIDPLITTEEMLWARPNIGEFVEATLDRMGRAFAYNSVYVLKVVMDLQLTYRNITKSLKAQFPESAFLSLELVLRTATVLSHRLTRKQTDNASLSRELQLRTLISTLTLIITDTKASPRMLPCETYAQLLRDISESDADNQALYAEDGDNAIKLGDNEYLTRYACDLVRSLPVDMPPPSPDVNQEVIHFLFATGFINQLEERPSRRTINEILSRIRAEPSYWHSTFQIMYDDAASAIRLGRQLKFKKPTQMSQFARVWAEEVAKDIITNLETEFDRYQQFDPITAERAMIEGEEAWDSVPSARDDQIFIFGMLDLLAQLVLAFSILKDTVDRVVAFAEKVIEVSRKQAFRSKAMELILCSTAGAGENEYYETMRRLDRTIEVIANPHNGLGNQIPEEKYRIIQLVEQLKQEKREAMDRYEKKSVLHTGAMESIQRRMYSEPTPEGYMRTLDYFQRQDLQFNTQAREENRGTSVGRISGVPTLSSTATSSQDPRDDQTETLSSAEAGTMDSMAVFVSSPADTASCSCLSPTDTPCDTCTCRSLSTRDPMSPIDPALMLHTPNTPFEKLGTLPTSPQSAMLPIMYEESVPSTPTDSQLGPDSTLSKARRLSLELPIPVITPGSDEASDIHAQNDSSSPAKDEKGSDSVLTTPTSTYPEPSRTRPASAISLPVSTGSRRRRSIRDSFSDLIPVWSKKSLQLHKPLPPAPTPEFEHRSVPGSKAVLEIPPQREHTLLESRNHETNLEDISEEKEVVPPPRLEPYGPGRSQSSPNLRASPSVATMSSHHRKHSYTQGAPPVTQPGFTQLSTISDNPTEQGFVTTLYTGEPPKAVNYAYQPTEIAFSANVKHSCFTTAISPDGNYVAFLSPQSFQIWTIPPVDQPPPTKAAYIYNLGEFEGLKKSKMKSEYKGIALSEQYLVAMTKEKVYVHDLYDDNRVIHHELIKGWNFSAVAINGSLLVVGLSKFVDKTEQTGKIQIFRMNPPNLSGSSTVPRYELIGKDLDLPFKSGTPHDAPHVISLTRCGRYLSCGTPKHGYYFTWDLWQPEPRILANRQLRFFEGPNAEVITNISLFPDAKHLFVSTFPAVSTIAAKEKSNGSYIESLIYGIHGPNQRSTGQVSPRINASAMSPSGDALAFLSYNGTIWTTPVTRYEHDDNLTCFKSNKSSHKLGTQNDSPDITPFGKVNFSNDGTRVIAADKKGKILMLIFPLKAQEESRYAPSMYSALGTMATTTGVQRQLSSATFMSNPGTMISGRPYYAGTQSYNVSMTSFHAPTNVSTVSLMSPMSGNPEFGGFF</sequence>
<keyword evidence="3" id="KW-1185">Reference proteome</keyword>
<feature type="compositionally biased region" description="Basic and acidic residues" evidence="1">
    <location>
        <begin position="846"/>
        <end position="860"/>
    </location>
</feature>
<organism evidence="2 3">
    <name type="scientific">Ascodesmis nigricans</name>
    <dbReference type="NCBI Taxonomy" id="341454"/>
    <lineage>
        <taxon>Eukaryota</taxon>
        <taxon>Fungi</taxon>
        <taxon>Dikarya</taxon>
        <taxon>Ascomycota</taxon>
        <taxon>Pezizomycotina</taxon>
        <taxon>Pezizomycetes</taxon>
        <taxon>Pezizales</taxon>
        <taxon>Ascodesmidaceae</taxon>
        <taxon>Ascodesmis</taxon>
    </lineage>
</organism>
<feature type="compositionally biased region" description="Polar residues" evidence="1">
    <location>
        <begin position="883"/>
        <end position="900"/>
    </location>
</feature>
<evidence type="ECO:0000313" key="2">
    <source>
        <dbReference type="EMBL" id="TGZ77158.1"/>
    </source>
</evidence>
<gene>
    <name evidence="2" type="ORF">EX30DRAFT_374885</name>
</gene>
<accession>A0A4S2MR12</accession>
<protein>
    <submittedName>
        <fullName evidence="2">Uncharacterized protein</fullName>
    </submittedName>
</protein>
<feature type="compositionally biased region" description="Polar residues" evidence="1">
    <location>
        <begin position="764"/>
        <end position="774"/>
    </location>
</feature>
<feature type="compositionally biased region" description="Polar residues" evidence="1">
    <location>
        <begin position="1"/>
        <end position="20"/>
    </location>
</feature>
<dbReference type="SUPFAM" id="SSF82171">
    <property type="entry name" value="DPP6 N-terminal domain-like"/>
    <property type="match status" value="1"/>
</dbReference>
<reference evidence="2 3" key="1">
    <citation type="submission" date="2019-04" db="EMBL/GenBank/DDBJ databases">
        <title>Comparative genomics and transcriptomics to analyze fruiting body development in filamentous ascomycetes.</title>
        <authorList>
            <consortium name="DOE Joint Genome Institute"/>
            <person name="Lutkenhaus R."/>
            <person name="Traeger S."/>
            <person name="Breuer J."/>
            <person name="Kuo A."/>
            <person name="Lipzen A."/>
            <person name="Pangilinan J."/>
            <person name="Dilworth D."/>
            <person name="Sandor L."/>
            <person name="Poggeler S."/>
            <person name="Barry K."/>
            <person name="Grigoriev I.V."/>
            <person name="Nowrousian M."/>
        </authorList>
    </citation>
    <scope>NUCLEOTIDE SEQUENCE [LARGE SCALE GENOMIC DNA]</scope>
    <source>
        <strain evidence="2 3">CBS 389.68</strain>
    </source>
</reference>
<evidence type="ECO:0000313" key="3">
    <source>
        <dbReference type="Proteomes" id="UP000298138"/>
    </source>
</evidence>
<feature type="compositionally biased region" description="Polar residues" evidence="1">
    <location>
        <begin position="599"/>
        <end position="609"/>
    </location>
</feature>
<name>A0A4S2MR12_9PEZI</name>
<feature type="region of interest" description="Disordered" evidence="1">
    <location>
        <begin position="735"/>
        <end position="796"/>
    </location>
</feature>